<sequence>MKKPVTRLQSISLEGKESNGFVPPANIDSITHKSLVEAFHFNLIQCSPAHTWPGNAYLSGSPHPVLVTEKHQRQLAELSDALFLAISDIVERWWIDVEARFPERMPVGPTEEKLLRCMANVRPFKTCSGSWRPDFLVESSQTDSEGIENYRICEINARFCWNGFIFTAWGQQSLLNMGVGLNGLKGATEPQKVMDGLGRLYNPGLPLHLVKGYEYGFDIHLFMYYAEQHLGIRPHIIHQDDLRLIPSESPGGYKLCCLAKDAEGPTFLNGSGETLEEVHQIGLELHQGELMSLSLEMLREIGLRCFNDLRTILLVHDKRMLGIVLEELDSLVARNVLTSDQAGILDRGIVPTIIPGSTKLDQFIARCSETPNLKDGYILKPVRGGKGAGILFGDLLTSNKWTSKLRLMRSPQLTADTTYVVQRAIEQNTYEVRLRENDGVKEFPLIGTFHMVHGELLGLGLWRSGPGRICALSQGGAWMCSVLE</sequence>
<dbReference type="OrthoDB" id="2117718at2759"/>
<keyword evidence="2" id="KW-1185">Reference proteome</keyword>
<protein>
    <submittedName>
        <fullName evidence="1">Uncharacterized protein</fullName>
    </submittedName>
</protein>
<organism evidence="1 2">
    <name type="scientific">Aspergillus ruber (strain CBS 135680)</name>
    <dbReference type="NCBI Taxonomy" id="1388766"/>
    <lineage>
        <taxon>Eukaryota</taxon>
        <taxon>Fungi</taxon>
        <taxon>Dikarya</taxon>
        <taxon>Ascomycota</taxon>
        <taxon>Pezizomycotina</taxon>
        <taxon>Eurotiomycetes</taxon>
        <taxon>Eurotiomycetidae</taxon>
        <taxon>Eurotiales</taxon>
        <taxon>Aspergillaceae</taxon>
        <taxon>Aspergillus</taxon>
        <taxon>Aspergillus subgen. Aspergillus</taxon>
    </lineage>
</organism>
<dbReference type="EMBL" id="KK088469">
    <property type="protein sequence ID" value="EYE90140.1"/>
    <property type="molecule type" value="Genomic_DNA"/>
</dbReference>
<dbReference type="Proteomes" id="UP000019804">
    <property type="component" value="Unassembled WGS sequence"/>
</dbReference>
<gene>
    <name evidence="1" type="ORF">EURHEDRAFT_390581</name>
</gene>
<evidence type="ECO:0000313" key="1">
    <source>
        <dbReference type="EMBL" id="EYE90140.1"/>
    </source>
</evidence>
<proteinExistence type="predicted"/>
<dbReference type="RefSeq" id="XP_040633830.1">
    <property type="nucleotide sequence ID" value="XM_040779838.1"/>
</dbReference>
<dbReference type="AlphaFoldDB" id="A0A017S1W0"/>
<dbReference type="HOGENOM" id="CLU_022205_1_0_1"/>
<name>A0A017S1W0_ASPRC</name>
<dbReference type="STRING" id="1388766.A0A017S1W0"/>
<dbReference type="GeneID" id="63694962"/>
<accession>A0A017S1W0</accession>
<reference evidence="2" key="1">
    <citation type="journal article" date="2014" name="Nat. Commun.">
        <title>Genomic adaptations of the halophilic Dead Sea filamentous fungus Eurotium rubrum.</title>
        <authorList>
            <person name="Kis-Papo T."/>
            <person name="Weig A.R."/>
            <person name="Riley R."/>
            <person name="Persoh D."/>
            <person name="Salamov A."/>
            <person name="Sun H."/>
            <person name="Lipzen A."/>
            <person name="Wasser S.P."/>
            <person name="Rambold G."/>
            <person name="Grigoriev I.V."/>
            <person name="Nevo E."/>
        </authorList>
    </citation>
    <scope>NUCLEOTIDE SEQUENCE [LARGE SCALE GENOMIC DNA]</scope>
    <source>
        <strain evidence="2">CBS 135680</strain>
    </source>
</reference>
<dbReference type="SUPFAM" id="SSF56059">
    <property type="entry name" value="Glutathione synthetase ATP-binding domain-like"/>
    <property type="match status" value="1"/>
</dbReference>
<evidence type="ECO:0000313" key="2">
    <source>
        <dbReference type="Proteomes" id="UP000019804"/>
    </source>
</evidence>